<dbReference type="EMBL" id="FOPP01000002">
    <property type="protein sequence ID" value="SFG82043.1"/>
    <property type="molecule type" value="Genomic_DNA"/>
</dbReference>
<evidence type="ECO:0000256" key="1">
    <source>
        <dbReference type="SAM" id="MobiDB-lite"/>
    </source>
</evidence>
<evidence type="ECO:0000313" key="3">
    <source>
        <dbReference type="Proteomes" id="UP000199666"/>
    </source>
</evidence>
<evidence type="ECO:0000313" key="2">
    <source>
        <dbReference type="EMBL" id="SFG82043.1"/>
    </source>
</evidence>
<sequence>MIVTFKDQKGEGKTEFKQNIVNRDNSKQN</sequence>
<protein>
    <submittedName>
        <fullName evidence="2">Uncharacterized protein</fullName>
    </submittedName>
</protein>
<reference evidence="2 3" key="1">
    <citation type="submission" date="2016-10" db="EMBL/GenBank/DDBJ databases">
        <authorList>
            <person name="de Groot N.N."/>
        </authorList>
    </citation>
    <scope>NUCLEOTIDE SEQUENCE [LARGE SCALE GENOMIC DNA]</scope>
    <source>
        <strain evidence="2 3">DSM 18684</strain>
    </source>
</reference>
<name>A0A1I2UYN9_9SPHI</name>
<keyword evidence="3" id="KW-1185">Reference proteome</keyword>
<gene>
    <name evidence="2" type="ORF">SAMN04489864_102408</name>
</gene>
<dbReference type="Proteomes" id="UP000199666">
    <property type="component" value="Unassembled WGS sequence"/>
</dbReference>
<dbReference type="AlphaFoldDB" id="A0A1I2UYN9"/>
<proteinExistence type="predicted"/>
<feature type="compositionally biased region" description="Basic and acidic residues" evidence="1">
    <location>
        <begin position="1"/>
        <end position="16"/>
    </location>
</feature>
<feature type="region of interest" description="Disordered" evidence="1">
    <location>
        <begin position="1"/>
        <end position="29"/>
    </location>
</feature>
<organism evidence="2 3">
    <name type="scientific">Pedobacter insulae</name>
    <dbReference type="NCBI Taxonomy" id="414048"/>
    <lineage>
        <taxon>Bacteria</taxon>
        <taxon>Pseudomonadati</taxon>
        <taxon>Bacteroidota</taxon>
        <taxon>Sphingobacteriia</taxon>
        <taxon>Sphingobacteriales</taxon>
        <taxon>Sphingobacteriaceae</taxon>
        <taxon>Pedobacter</taxon>
    </lineage>
</organism>
<accession>A0A1I2UYN9</accession>